<comment type="subcellular location">
    <subcellularLocation>
        <location evidence="1">Golgi apparatus membrane</location>
        <topology evidence="1">Peripheral membrane protein</topology>
    </subcellularLocation>
</comment>
<evidence type="ECO:0000313" key="10">
    <source>
        <dbReference type="Proteomes" id="UP000215127"/>
    </source>
</evidence>
<feature type="compositionally biased region" description="Polar residues" evidence="8">
    <location>
        <begin position="399"/>
        <end position="409"/>
    </location>
</feature>
<dbReference type="Proteomes" id="UP000215127">
    <property type="component" value="Chromosome 2"/>
</dbReference>
<keyword evidence="4" id="KW-0813">Transport</keyword>
<proteinExistence type="inferred from homology"/>
<evidence type="ECO:0000256" key="3">
    <source>
        <dbReference type="ARBA" id="ARBA00020978"/>
    </source>
</evidence>
<dbReference type="InterPro" id="IPR033370">
    <property type="entry name" value="COG1"/>
</dbReference>
<feature type="region of interest" description="Disordered" evidence="8">
    <location>
        <begin position="675"/>
        <end position="714"/>
    </location>
</feature>
<evidence type="ECO:0000256" key="1">
    <source>
        <dbReference type="ARBA" id="ARBA00004395"/>
    </source>
</evidence>
<keyword evidence="7" id="KW-0472">Membrane</keyword>
<dbReference type="PANTHER" id="PTHR31658">
    <property type="entry name" value="CONSERVED OLIGOMERIC GOLGI COMPLEX SUBUNIT 1"/>
    <property type="match status" value="1"/>
</dbReference>
<dbReference type="AlphaFoldDB" id="A0A1X7RLG4"/>
<feature type="region of interest" description="Disordered" evidence="8">
    <location>
        <begin position="399"/>
        <end position="418"/>
    </location>
</feature>
<evidence type="ECO:0000256" key="5">
    <source>
        <dbReference type="ARBA" id="ARBA00022927"/>
    </source>
</evidence>
<dbReference type="GO" id="GO:0006891">
    <property type="term" value="P:intra-Golgi vesicle-mediated transport"/>
    <property type="evidence" value="ECO:0007669"/>
    <property type="project" value="InterPro"/>
</dbReference>
<reference evidence="9 10" key="1">
    <citation type="submission" date="2016-06" db="EMBL/GenBank/DDBJ databases">
        <authorList>
            <person name="Kjaerup R.B."/>
            <person name="Dalgaard T.S."/>
            <person name="Juul-Madsen H.R."/>
        </authorList>
    </citation>
    <scope>NUCLEOTIDE SEQUENCE [LARGE SCALE GENOMIC DNA]</scope>
</reference>
<dbReference type="PANTHER" id="PTHR31658:SF0">
    <property type="entry name" value="CONSERVED OLIGOMERIC GOLGI COMPLEX SUBUNIT 1"/>
    <property type="match status" value="1"/>
</dbReference>
<dbReference type="Pfam" id="PF08700">
    <property type="entry name" value="VPS51_Exo84_N"/>
    <property type="match status" value="1"/>
</dbReference>
<evidence type="ECO:0000256" key="8">
    <source>
        <dbReference type="SAM" id="MobiDB-lite"/>
    </source>
</evidence>
<evidence type="ECO:0000256" key="4">
    <source>
        <dbReference type="ARBA" id="ARBA00022448"/>
    </source>
</evidence>
<keyword evidence="5" id="KW-0653">Protein transport</keyword>
<keyword evidence="6" id="KW-0333">Golgi apparatus</keyword>
<evidence type="ECO:0000256" key="6">
    <source>
        <dbReference type="ARBA" id="ARBA00023034"/>
    </source>
</evidence>
<gene>
    <name evidence="9" type="ORF">ZT3D7_G3443</name>
</gene>
<dbReference type="STRING" id="1276538.A0A1X7RLG4"/>
<dbReference type="EMBL" id="LT853693">
    <property type="protein sequence ID" value="SMQ48294.1"/>
    <property type="molecule type" value="Genomic_DNA"/>
</dbReference>
<sequence>MALSTEYPPTWESAFETHSLPALHSLSVSLRQTLTANATAQRSLVGSRYRELLSTAERIVTMADNVERVEELMGTLGRGCSAGMVERKARGLAKWKDGRVERGGEAEALVRGRVVRSLVDGAGRLGKRGRGGHVLAAGKDVVLARLIVKSMEKTGEASQETAELGKRVNGARKRLLRWIEKVVGRKDEGRQGVVRALTAYTLVVSAAPKEVLRFFLQVRLGEVERRAEAIESGKKEDGLVGVLDTYAQTLVDVKSIFPRKLTDALSALEKTTLVQDPDVRAMEGLSLDVYEKWIPEDVRNFHPYVRHEQLTTAEVSSGLAAWTKQAQTTVLQGIHAALESQIDVDVVLRIRQQVLSKYISLSTQLRNEQHTRAIESVRSTFLARLSQLTEQAAELPDLTSNLPHSSASPPSVWALHSTSDLDSPAGASRFRQAILTHQHGHSSATQNVSVILDSWSSNIQTYTAAIAGMKAIKWANDLDLDLDDLTDAEGLHHSLSQEDPKSLEERLQTAVAKNLNLAYEKLEASCKSSSSQDPALTLRMVREVGHRRRALVSLLTAKSSTSSPSTSTPHADESFIASLHRSLASSVISRPIQRYKQSLASSALRNTSTLWDGTPPLPVQLSTCTFRFLRDLHREMADKGTDLWSRDAVLAAKRGVERSVGEELAKIIYRRESVEKGGMEDAQPQEQGSDGAEAEAKDVSDAGDAGVNPQSSTAAMDSLPSLPLLQILFDIFYLQSMLHDSATEASASPSPPQSNAGKNGEAMLASLAETCLDRAKGNLDTAAKDRLMRSAKESWRRTYLLFGLLAG</sequence>
<accession>A0A1X7RLG4</accession>
<dbReference type="GO" id="GO:0015031">
    <property type="term" value="P:protein transport"/>
    <property type="evidence" value="ECO:0007669"/>
    <property type="project" value="UniProtKB-KW"/>
</dbReference>
<keyword evidence="10" id="KW-1185">Reference proteome</keyword>
<evidence type="ECO:0000256" key="2">
    <source>
        <dbReference type="ARBA" id="ARBA00006653"/>
    </source>
</evidence>
<evidence type="ECO:0000313" key="9">
    <source>
        <dbReference type="EMBL" id="SMQ48294.1"/>
    </source>
</evidence>
<organism evidence="9 10">
    <name type="scientific">Zymoseptoria tritici (strain ST99CH_3D7)</name>
    <dbReference type="NCBI Taxonomy" id="1276538"/>
    <lineage>
        <taxon>Eukaryota</taxon>
        <taxon>Fungi</taxon>
        <taxon>Dikarya</taxon>
        <taxon>Ascomycota</taxon>
        <taxon>Pezizomycotina</taxon>
        <taxon>Dothideomycetes</taxon>
        <taxon>Dothideomycetidae</taxon>
        <taxon>Mycosphaerellales</taxon>
        <taxon>Mycosphaerellaceae</taxon>
        <taxon>Zymoseptoria</taxon>
    </lineage>
</organism>
<comment type="similarity">
    <text evidence="2">Belongs to the COG1 family.</text>
</comment>
<protein>
    <recommendedName>
        <fullName evidence="3">Conserved oligomeric Golgi complex subunit 1</fullName>
    </recommendedName>
</protein>
<dbReference type="GO" id="GO:0017119">
    <property type="term" value="C:Golgi transport complex"/>
    <property type="evidence" value="ECO:0007669"/>
    <property type="project" value="InterPro"/>
</dbReference>
<evidence type="ECO:0000256" key="7">
    <source>
        <dbReference type="ARBA" id="ARBA00023136"/>
    </source>
</evidence>
<dbReference type="GO" id="GO:0000139">
    <property type="term" value="C:Golgi membrane"/>
    <property type="evidence" value="ECO:0007669"/>
    <property type="project" value="UniProtKB-SubCell"/>
</dbReference>
<name>A0A1X7RLG4_ZYMT9</name>